<dbReference type="EC" id="3.2.1.52" evidence="3"/>
<dbReference type="GO" id="GO:0030203">
    <property type="term" value="P:glycosaminoglycan metabolic process"/>
    <property type="evidence" value="ECO:0007669"/>
    <property type="project" value="TreeGrafter"/>
</dbReference>
<evidence type="ECO:0000313" key="9">
    <source>
        <dbReference type="EMBL" id="VGO21908.1"/>
    </source>
</evidence>
<accession>A0A6C2UNZ5</accession>
<dbReference type="GO" id="GO:0005975">
    <property type="term" value="P:carbohydrate metabolic process"/>
    <property type="evidence" value="ECO:0007669"/>
    <property type="project" value="InterPro"/>
</dbReference>
<keyword evidence="4" id="KW-0378">Hydrolase</keyword>
<dbReference type="Gene3D" id="3.30.379.10">
    <property type="entry name" value="Chitobiase/beta-hexosaminidase domain 2-like"/>
    <property type="match status" value="1"/>
</dbReference>
<reference evidence="9 10" key="1">
    <citation type="submission" date="2019-04" db="EMBL/GenBank/DDBJ databases">
        <authorList>
            <person name="Van Vliet M D."/>
        </authorList>
    </citation>
    <scope>NUCLEOTIDE SEQUENCE [LARGE SCALE GENOMIC DNA]</scope>
    <source>
        <strain evidence="9 10">F21</strain>
    </source>
</reference>
<keyword evidence="10" id="KW-1185">Reference proteome</keyword>
<dbReference type="EMBL" id="CAAHFH010000002">
    <property type="protein sequence ID" value="VGO21908.1"/>
    <property type="molecule type" value="Genomic_DNA"/>
</dbReference>
<dbReference type="Pfam" id="PF00728">
    <property type="entry name" value="Glyco_hydro_20"/>
    <property type="match status" value="1"/>
</dbReference>
<evidence type="ECO:0000256" key="3">
    <source>
        <dbReference type="ARBA" id="ARBA00012663"/>
    </source>
</evidence>
<dbReference type="Pfam" id="PF02838">
    <property type="entry name" value="Glyco_hydro_20b"/>
    <property type="match status" value="1"/>
</dbReference>
<feature type="domain" description="Glycoside hydrolase family 20 catalytic" evidence="7">
    <location>
        <begin position="153"/>
        <end position="501"/>
    </location>
</feature>
<evidence type="ECO:0000256" key="2">
    <source>
        <dbReference type="ARBA" id="ARBA00006285"/>
    </source>
</evidence>
<dbReference type="GO" id="GO:0016020">
    <property type="term" value="C:membrane"/>
    <property type="evidence" value="ECO:0007669"/>
    <property type="project" value="TreeGrafter"/>
</dbReference>
<evidence type="ECO:0000313" key="10">
    <source>
        <dbReference type="Proteomes" id="UP000346198"/>
    </source>
</evidence>
<dbReference type="CDD" id="cd06563">
    <property type="entry name" value="GH20_chitobiase-like"/>
    <property type="match status" value="1"/>
</dbReference>
<sequence length="533" mass="60068">MFARQTTILCVLIAGSATFATPALIPLPLEMKETGKTFELKSAATISYADAAARPTAELLAAQLRPSTGFRLPVKAGAAGDIVFQTLEDSGNGAESYELCVKQYVQISASSSAGLFYGAQTLRQLLPPEIYSTEKVSRDWNVPTVAIKDVPRFGWRGLMLDVGRHFMPKEDVLKFIDTMSTLKFNTFHWHLTEDQGWRIEIKKYPKLTEVGAWRKETVAGHLRAKPRKYDGKRHGGFYTQDDIREVVAYAAERHITIVPEIDMPGHMQAAIAAYPELGCTSNQLPVKVEWGVNPNILNPEESTVQFCKDVLTEVMELFPSEFIHVGGDEARKNQWEASERIQQLREERGLKDMHEMQSWFIKQIDDFLVANGRRLIGWDEIAEGGLAENAAVMWWRGKKGLPAALQAAADGHDIVVAATSYLYFDYYQSKDKKNEPLSIGGFLPLGKVYGFEPILEGMDETTASHILGAQGQVWTEYIPNMKQAEYMAFPRACALAELAWLPKEQKNYEHFLERMKVQEQRFDEAGVNYREIK</sequence>
<dbReference type="PANTHER" id="PTHR22600">
    <property type="entry name" value="BETA-HEXOSAMINIDASE"/>
    <property type="match status" value="1"/>
</dbReference>
<name>A0A6C2UNZ5_9BACT</name>
<dbReference type="SUPFAM" id="SSF51445">
    <property type="entry name" value="(Trans)glycosidases"/>
    <property type="match status" value="1"/>
</dbReference>
<feature type="active site" description="Proton donor" evidence="6">
    <location>
        <position position="329"/>
    </location>
</feature>
<dbReference type="InterPro" id="IPR017853">
    <property type="entry name" value="GH"/>
</dbReference>
<comment type="catalytic activity">
    <reaction evidence="1">
        <text>Hydrolysis of terminal non-reducing N-acetyl-D-hexosamine residues in N-acetyl-beta-D-hexosaminides.</text>
        <dbReference type="EC" id="3.2.1.52"/>
    </reaction>
</comment>
<evidence type="ECO:0000256" key="5">
    <source>
        <dbReference type="ARBA" id="ARBA00023295"/>
    </source>
</evidence>
<keyword evidence="5" id="KW-0326">Glycosidase</keyword>
<dbReference type="InterPro" id="IPR025705">
    <property type="entry name" value="Beta_hexosaminidase_sua/sub"/>
</dbReference>
<evidence type="ECO:0000256" key="4">
    <source>
        <dbReference type="ARBA" id="ARBA00022801"/>
    </source>
</evidence>
<proteinExistence type="inferred from homology"/>
<dbReference type="PIRSF" id="PIRSF001093">
    <property type="entry name" value="B-hxosamndse_ab_euk"/>
    <property type="match status" value="1"/>
</dbReference>
<evidence type="ECO:0000256" key="6">
    <source>
        <dbReference type="PIRSR" id="PIRSR625705-1"/>
    </source>
</evidence>
<dbReference type="GO" id="GO:0004563">
    <property type="term" value="F:beta-N-acetylhexosaminidase activity"/>
    <property type="evidence" value="ECO:0007669"/>
    <property type="project" value="UniProtKB-EC"/>
</dbReference>
<dbReference type="PANTHER" id="PTHR22600:SF57">
    <property type="entry name" value="BETA-N-ACETYLHEXOSAMINIDASE"/>
    <property type="match status" value="1"/>
</dbReference>
<dbReference type="Gene3D" id="3.20.20.80">
    <property type="entry name" value="Glycosidases"/>
    <property type="match status" value="1"/>
</dbReference>
<dbReference type="PRINTS" id="PR00738">
    <property type="entry name" value="GLHYDRLASE20"/>
</dbReference>
<feature type="domain" description="Beta-hexosaminidase bacterial type N-terminal" evidence="8">
    <location>
        <begin position="22"/>
        <end position="149"/>
    </location>
</feature>
<dbReference type="SUPFAM" id="SSF55545">
    <property type="entry name" value="beta-N-acetylhexosaminidase-like domain"/>
    <property type="match status" value="1"/>
</dbReference>
<gene>
    <name evidence="9" type="primary">exo I_5</name>
    <name evidence="9" type="ORF">SCARR_03988</name>
</gene>
<dbReference type="InterPro" id="IPR029018">
    <property type="entry name" value="Hex-like_dom2"/>
</dbReference>
<dbReference type="AlphaFoldDB" id="A0A6C2UNZ5"/>
<protein>
    <recommendedName>
        <fullName evidence="3">beta-N-acetylhexosaminidase</fullName>
        <ecNumber evidence="3">3.2.1.52</ecNumber>
    </recommendedName>
</protein>
<evidence type="ECO:0000259" key="7">
    <source>
        <dbReference type="Pfam" id="PF00728"/>
    </source>
</evidence>
<dbReference type="InterPro" id="IPR015883">
    <property type="entry name" value="Glyco_hydro_20_cat"/>
</dbReference>
<dbReference type="Proteomes" id="UP000346198">
    <property type="component" value="Unassembled WGS sequence"/>
</dbReference>
<evidence type="ECO:0000259" key="8">
    <source>
        <dbReference type="Pfam" id="PF02838"/>
    </source>
</evidence>
<comment type="similarity">
    <text evidence="2">Belongs to the glycosyl hydrolase 20 family.</text>
</comment>
<dbReference type="InterPro" id="IPR015882">
    <property type="entry name" value="HEX_bac_N"/>
</dbReference>
<organism evidence="9 10">
    <name type="scientific">Pontiella sulfatireligans</name>
    <dbReference type="NCBI Taxonomy" id="2750658"/>
    <lineage>
        <taxon>Bacteria</taxon>
        <taxon>Pseudomonadati</taxon>
        <taxon>Kiritimatiellota</taxon>
        <taxon>Kiritimatiellia</taxon>
        <taxon>Kiritimatiellales</taxon>
        <taxon>Pontiellaceae</taxon>
        <taxon>Pontiella</taxon>
    </lineage>
</organism>
<evidence type="ECO:0000256" key="1">
    <source>
        <dbReference type="ARBA" id="ARBA00001231"/>
    </source>
</evidence>